<feature type="region of interest" description="Disordered" evidence="1">
    <location>
        <begin position="130"/>
        <end position="155"/>
    </location>
</feature>
<reference evidence="3" key="1">
    <citation type="submission" date="2020-12" db="UniProtKB">
        <authorList>
            <consortium name="WormBaseParasite"/>
        </authorList>
    </citation>
    <scope>IDENTIFICATION</scope>
    <source>
        <strain evidence="3">MHco3</strain>
    </source>
</reference>
<feature type="compositionally biased region" description="Low complexity" evidence="1">
    <location>
        <begin position="273"/>
        <end position="285"/>
    </location>
</feature>
<feature type="region of interest" description="Disordered" evidence="1">
    <location>
        <begin position="177"/>
        <end position="217"/>
    </location>
</feature>
<proteinExistence type="predicted"/>
<dbReference type="OrthoDB" id="5781026at2759"/>
<dbReference type="Proteomes" id="UP000025227">
    <property type="component" value="Unplaced"/>
</dbReference>
<name>A0A7I4YJX7_HAECO</name>
<evidence type="ECO:0000313" key="2">
    <source>
        <dbReference type="Proteomes" id="UP000025227"/>
    </source>
</evidence>
<evidence type="ECO:0000313" key="3">
    <source>
        <dbReference type="WBParaSite" id="HCON_00101350-00001"/>
    </source>
</evidence>
<organism evidence="2 3">
    <name type="scientific">Haemonchus contortus</name>
    <name type="common">Barber pole worm</name>
    <dbReference type="NCBI Taxonomy" id="6289"/>
    <lineage>
        <taxon>Eukaryota</taxon>
        <taxon>Metazoa</taxon>
        <taxon>Ecdysozoa</taxon>
        <taxon>Nematoda</taxon>
        <taxon>Chromadorea</taxon>
        <taxon>Rhabditida</taxon>
        <taxon>Rhabditina</taxon>
        <taxon>Rhabditomorpha</taxon>
        <taxon>Strongyloidea</taxon>
        <taxon>Trichostrongylidae</taxon>
        <taxon>Haemonchus</taxon>
    </lineage>
</organism>
<dbReference type="OMA" id="TIPNLFM"/>
<accession>A0A7I4YJX7</accession>
<sequence length="318" mass="35942">MAPMTALPDFGLNTDDIRYFKMDSYIQGKGPDRLKYLDLEGRWVLSGKSMPYISAAFNHLERLNDARVPFGDITEEPINALGMVGWTPSSQPTKVPEKRPAATFKTPIAVVLDDDVPPSPREVLPHRSAGYGLAHQKRKLHIPDRSRSVSPLRAESPLQSYDKYAKYERNRTDSMTRFGTQWSGAGHDSGFSSPQRSGNDWRPPHRTPSLSPRIPTPVQRPIEVYPHKEELRVMTRETKKGYIPYRSGGYGAYHEKRQYDLSPRSIGSAADYSSGGSEQSSPASSFERNADEILLMTYHSRKTVGTSPRRNRGNWIRY</sequence>
<keyword evidence="2" id="KW-1185">Reference proteome</keyword>
<protein>
    <submittedName>
        <fullName evidence="3">AbLIM_anchor domain-containing protein</fullName>
    </submittedName>
</protein>
<dbReference type="WBParaSite" id="HCON_00101350-00001">
    <property type="protein sequence ID" value="HCON_00101350-00001"/>
    <property type="gene ID" value="HCON_00101350"/>
</dbReference>
<feature type="region of interest" description="Disordered" evidence="1">
    <location>
        <begin position="265"/>
        <end position="286"/>
    </location>
</feature>
<evidence type="ECO:0000256" key="1">
    <source>
        <dbReference type="SAM" id="MobiDB-lite"/>
    </source>
</evidence>
<dbReference type="AlphaFoldDB" id="A0A7I4YJX7"/>